<dbReference type="KEGG" id="slc:SL103_30535"/>
<evidence type="ECO:0000259" key="2">
    <source>
        <dbReference type="Pfam" id="PF21725"/>
    </source>
</evidence>
<keyword evidence="4" id="KW-1185">Reference proteome</keyword>
<keyword evidence="1" id="KW-0175">Coiled coil</keyword>
<evidence type="ECO:0000313" key="4">
    <source>
        <dbReference type="Proteomes" id="UP000094094"/>
    </source>
</evidence>
<evidence type="ECO:0000313" key="3">
    <source>
        <dbReference type="EMBL" id="AOP50013.1"/>
    </source>
</evidence>
<sequence>MGELIVSLAEQLWGYGGGDPYENNGSFPGLQFNPAPGVLQAVNDLVEDLNRAHKNLTSAADTLRGIHDGACWTGDAAERFRASAGPLPKLLDTAGKSFQKAHLALHSWHADLSTMQARAQSYESAAKAARKRAERAENDPDLQLFRDGGLGMTDAEAEAAAERCERAVNELNAARSHLENITESANGLRGLHEEVAGKVAAALSDAAEQAPDEPGFFDGLLNGLKNLAQGVQDLGHDIGEWVKEHANAVAAIGDVFAAVSTFTGLAGFFFPPAEGVMGTVSGVTSLVALGLHKAAQAAGGKDVVSDRTLTEDGLGAVSFGLGKVAGRVEKFTESAVAGGKIKELGSASGWGSIGMTLWDWTKDQTGLGYFLPDDKKESAVVGGSMLIGGPIGPVVDLEMAFEHAWKKGSEKDAAAAQQSGD</sequence>
<dbReference type="InterPro" id="IPR049082">
    <property type="entry name" value="T7SS_signal"/>
</dbReference>
<dbReference type="AlphaFoldDB" id="A0A1D7VTC3"/>
<dbReference type="Proteomes" id="UP000094094">
    <property type="component" value="Chromosome"/>
</dbReference>
<dbReference type="Gene3D" id="1.20.1270.60">
    <property type="entry name" value="Arfaptin homology (AH) domain/BAR domain"/>
    <property type="match status" value="1"/>
</dbReference>
<feature type="domain" description="Putative T7SS secretion signal" evidence="2">
    <location>
        <begin position="39"/>
        <end position="214"/>
    </location>
</feature>
<gene>
    <name evidence="3" type="ORF">SL103_30535</name>
</gene>
<dbReference type="InterPro" id="IPR027267">
    <property type="entry name" value="AH/BAR_dom_sf"/>
</dbReference>
<reference evidence="3 4" key="1">
    <citation type="submission" date="2016-09" db="EMBL/GenBank/DDBJ databases">
        <title>Complete genome sequencing of Streptomyces lydicus 103 and metabolic pathways analysis of antibiotic biosynthesis.</title>
        <authorList>
            <person name="Jia N."/>
            <person name="Ding M.-Z."/>
            <person name="Gao F."/>
            <person name="Yuan Y.-J."/>
        </authorList>
    </citation>
    <scope>NUCLEOTIDE SEQUENCE [LARGE SCALE GENOMIC DNA]</scope>
    <source>
        <strain evidence="3 4">103</strain>
    </source>
</reference>
<dbReference type="OrthoDB" id="3831541at2"/>
<name>A0A1D7VTC3_9ACTN</name>
<organism evidence="3 4">
    <name type="scientific">Streptomyces lydicus</name>
    <dbReference type="NCBI Taxonomy" id="47763"/>
    <lineage>
        <taxon>Bacteria</taxon>
        <taxon>Bacillati</taxon>
        <taxon>Actinomycetota</taxon>
        <taxon>Actinomycetes</taxon>
        <taxon>Kitasatosporales</taxon>
        <taxon>Streptomycetaceae</taxon>
        <taxon>Streptomyces</taxon>
    </lineage>
</organism>
<protein>
    <recommendedName>
        <fullName evidence="2">Putative T7SS secretion signal domain-containing protein</fullName>
    </recommendedName>
</protein>
<accession>A0A1D7VTC3</accession>
<dbReference type="Pfam" id="PF21725">
    <property type="entry name" value="T7SS_signal"/>
    <property type="match status" value="1"/>
</dbReference>
<feature type="coiled-coil region" evidence="1">
    <location>
        <begin position="112"/>
        <end position="184"/>
    </location>
</feature>
<evidence type="ECO:0000256" key="1">
    <source>
        <dbReference type="SAM" id="Coils"/>
    </source>
</evidence>
<proteinExistence type="predicted"/>
<dbReference type="EMBL" id="CP017157">
    <property type="protein sequence ID" value="AOP50013.1"/>
    <property type="molecule type" value="Genomic_DNA"/>
</dbReference>